<reference evidence="2 3" key="1">
    <citation type="submission" date="2021-02" db="EMBL/GenBank/DDBJ databases">
        <title>Variation within the Batrachochytrium salamandrivorans European outbreak.</title>
        <authorList>
            <person name="Kelly M."/>
            <person name="Pasmans F."/>
            <person name="Shea T.P."/>
            <person name="Munoz J.F."/>
            <person name="Carranza S."/>
            <person name="Cuomo C.A."/>
            <person name="Martel A."/>
        </authorList>
    </citation>
    <scope>NUCLEOTIDE SEQUENCE [LARGE SCALE GENOMIC DNA]</scope>
    <source>
        <strain evidence="2 3">AMFP18/2</strain>
    </source>
</reference>
<evidence type="ECO:0000256" key="1">
    <source>
        <dbReference type="SAM" id="MobiDB-lite"/>
    </source>
</evidence>
<keyword evidence="3" id="KW-1185">Reference proteome</keyword>
<dbReference type="Proteomes" id="UP001648503">
    <property type="component" value="Unassembled WGS sequence"/>
</dbReference>
<accession>A0ABQ8FDG3</accession>
<feature type="compositionally biased region" description="Basic and acidic residues" evidence="1">
    <location>
        <begin position="630"/>
        <end position="645"/>
    </location>
</feature>
<feature type="region of interest" description="Disordered" evidence="1">
    <location>
        <begin position="629"/>
        <end position="672"/>
    </location>
</feature>
<evidence type="ECO:0000313" key="3">
    <source>
        <dbReference type="Proteomes" id="UP001648503"/>
    </source>
</evidence>
<comment type="caution">
    <text evidence="2">The sequence shown here is derived from an EMBL/GenBank/DDBJ whole genome shotgun (WGS) entry which is preliminary data.</text>
</comment>
<evidence type="ECO:0000313" key="2">
    <source>
        <dbReference type="EMBL" id="KAH6596397.1"/>
    </source>
</evidence>
<gene>
    <name evidence="2" type="ORF">BASA50_005103</name>
</gene>
<sequence length="869" mass="93805">MAREIQSSLKYGVVDVFVNLLHFSRRARTSRSAGKVPSDIIGETEHTQTQISPKVSRKQIISHTKAPTTTESSIKQVHFSRRAPTKRTTKPKQVNISITKPKTRTSLSPSQIPRPIAASTIQYEHQPSSKVSLNSRIPISPRMVKAKPQVDLKNSQSSAFKKTFPIHGSVGSVLTGDEESKCIDLSHEISTVTDATAGVVSSGGVGGFGVDIYMQADDVISPRVVVNTDCISDNLDTTGVEVSTAYGSNTMTVAGVVLSDEVSRVYSNSLMQLDNTSFPEIVVGMGCTYKSVEITRGKISTNSISTTTMAAAAIKSRRAVRVNSSNPTRQNGSSLPEVAVKGMCVGKKIVAASRVRVRKPRGGKVMAAAAGIHSDEPTTRLDDTISDSLLLVSREHYFEQFDISRVDDDRGKACKDVQAYDGGHLLGTLTSAVDYVERHQGNSIYEQDAAHMGPEVVCRGDLWQMDSSHSDCYRQTVYRSNLDILAASAISDAVDCLKCPTALLQLCGIALDDGPLRPAWPLQGANTEHSSTSVHLTRNITPAPAPSAAMVIAAPAATAKQGSTAAKSKKAASTKRGGSLTAPIFNSIIGSEKEDAFLLKRKRTRKDGGIPTQRKKACKVATQPVVEELSGPKERLEAREEENKDIGSTSVVRRPYRTSKKPANPLATAGDTMPTEDELKAMTYIASSLRMVPHSSEVFEIHSTNLTCLSGSNSSTMKCTEKIKDETVDLLSALNGVDARSLDLYLDAIESKQFASASQFRVTLLMDLQRIEAALGADGEAGGDHLRRTLVKLFKLFGSLWEFYFPLVVDISQRNSGRRRCNARSDLGLTLVAAAPPSRSSLPARLKNKRAAAELTDLDTAAPKRLCKL</sequence>
<name>A0ABQ8FDG3_9FUNG</name>
<proteinExistence type="predicted"/>
<dbReference type="EMBL" id="JAFCIX010000227">
    <property type="protein sequence ID" value="KAH6596397.1"/>
    <property type="molecule type" value="Genomic_DNA"/>
</dbReference>
<organism evidence="2 3">
    <name type="scientific">Batrachochytrium salamandrivorans</name>
    <dbReference type="NCBI Taxonomy" id="1357716"/>
    <lineage>
        <taxon>Eukaryota</taxon>
        <taxon>Fungi</taxon>
        <taxon>Fungi incertae sedis</taxon>
        <taxon>Chytridiomycota</taxon>
        <taxon>Chytridiomycota incertae sedis</taxon>
        <taxon>Chytridiomycetes</taxon>
        <taxon>Rhizophydiales</taxon>
        <taxon>Rhizophydiales incertae sedis</taxon>
        <taxon>Batrachochytrium</taxon>
    </lineage>
</organism>
<protein>
    <submittedName>
        <fullName evidence="2">Uncharacterized protein</fullName>
    </submittedName>
</protein>